<dbReference type="EMBL" id="CP147250">
    <property type="protein sequence ID" value="WYJ81348.1"/>
    <property type="molecule type" value="Genomic_DNA"/>
</dbReference>
<dbReference type="Pfam" id="PF13477">
    <property type="entry name" value="Glyco_trans_4_2"/>
    <property type="match status" value="1"/>
</dbReference>
<name>A0ABZ2T0E1_9ENTE</name>
<accession>A0ABZ2T0E1</accession>
<evidence type="ECO:0000313" key="3">
    <source>
        <dbReference type="EMBL" id="WYJ81348.1"/>
    </source>
</evidence>
<evidence type="ECO:0008006" key="5">
    <source>
        <dbReference type="Google" id="ProtNLM"/>
    </source>
</evidence>
<feature type="domain" description="Glycosyl transferase family 1" evidence="1">
    <location>
        <begin position="151"/>
        <end position="312"/>
    </location>
</feature>
<reference evidence="3 4" key="1">
    <citation type="submission" date="2024-03" db="EMBL/GenBank/DDBJ databases">
        <title>The Genome Sequence of Enterococcus sp. DIV1094.</title>
        <authorList>
            <consortium name="The Broad Institute Genomics Platform"/>
            <consortium name="The Broad Institute Microbial Omics Core"/>
            <consortium name="The Broad Institute Genomic Center for Infectious Diseases"/>
            <person name="Earl A."/>
            <person name="Manson A."/>
            <person name="Gilmore M."/>
            <person name="Schwartman J."/>
            <person name="Shea T."/>
            <person name="Abouelleil A."/>
            <person name="Cao P."/>
            <person name="Chapman S."/>
            <person name="Cusick C."/>
            <person name="Young S."/>
            <person name="Neafsey D."/>
            <person name="Nusbaum C."/>
            <person name="Birren B."/>
        </authorList>
    </citation>
    <scope>NUCLEOTIDE SEQUENCE [LARGE SCALE GENOMIC DNA]</scope>
    <source>
        <strain evidence="3 4">DIV1094</strain>
    </source>
</reference>
<dbReference type="CDD" id="cd03808">
    <property type="entry name" value="GT4_CapM-like"/>
    <property type="match status" value="1"/>
</dbReference>
<dbReference type="PANTHER" id="PTHR45947">
    <property type="entry name" value="SULFOQUINOVOSYL TRANSFERASE SQD2"/>
    <property type="match status" value="1"/>
</dbReference>
<dbReference type="SUPFAM" id="SSF53756">
    <property type="entry name" value="UDP-Glycosyltransferase/glycogen phosphorylase"/>
    <property type="match status" value="1"/>
</dbReference>
<evidence type="ECO:0000259" key="2">
    <source>
        <dbReference type="Pfam" id="PF13477"/>
    </source>
</evidence>
<dbReference type="Proteomes" id="UP000664360">
    <property type="component" value="Chromosome"/>
</dbReference>
<dbReference type="InterPro" id="IPR050194">
    <property type="entry name" value="Glycosyltransferase_grp1"/>
</dbReference>
<protein>
    <recommendedName>
        <fullName evidence="5">Glycosyltransferase family 1 protein</fullName>
    </recommendedName>
</protein>
<feature type="domain" description="Glycosyltransferase subfamily 4-like N-terminal" evidence="2">
    <location>
        <begin position="3"/>
        <end position="116"/>
    </location>
</feature>
<proteinExistence type="predicted"/>
<evidence type="ECO:0000259" key="1">
    <source>
        <dbReference type="Pfam" id="PF00534"/>
    </source>
</evidence>
<gene>
    <name evidence="3" type="ORF">DOK79_002932</name>
</gene>
<dbReference type="Pfam" id="PF00534">
    <property type="entry name" value="Glycos_transf_1"/>
    <property type="match status" value="1"/>
</dbReference>
<sequence>MSVACSIEQSLKPFFQDHDVEVYKVPFNRSPFSKHNLSAYKQLKKVINENNFDIVHTHTPVASMITRLACKKMKSRVFYTAHGFHFYKGASIINWLVYYPIEKYLSRYTDTLITINQEDYQRALKDFFAKNVYLVNGVGLPLEEYDRPIDRMKKREELGIAQETKVILSVGELNDNKNHKIVIEALKAFKNENFKYLICGIGPLEDDLIRQINEAGLSNKIELLGYRNDIIEIMKISDLFVFPSKREGLPVSVMEAMANGVPVMASDIRGNIDLITHGENGILFTSTIDLIDLFKDVFSDNLPMNKYIQRANETVKGYSEGIVSKQINEIYRN</sequence>
<dbReference type="Gene3D" id="3.40.50.2000">
    <property type="entry name" value="Glycogen Phosphorylase B"/>
    <property type="match status" value="2"/>
</dbReference>
<dbReference type="PANTHER" id="PTHR45947:SF3">
    <property type="entry name" value="SULFOQUINOVOSYL TRANSFERASE SQD2"/>
    <property type="match status" value="1"/>
</dbReference>
<keyword evidence="4" id="KW-1185">Reference proteome</keyword>
<dbReference type="InterPro" id="IPR028098">
    <property type="entry name" value="Glyco_trans_4-like_N"/>
</dbReference>
<organism evidence="3 4">
    <name type="scientific">Candidatus Enterococcus mangumiae</name>
    <dbReference type="NCBI Taxonomy" id="2230878"/>
    <lineage>
        <taxon>Bacteria</taxon>
        <taxon>Bacillati</taxon>
        <taxon>Bacillota</taxon>
        <taxon>Bacilli</taxon>
        <taxon>Lactobacillales</taxon>
        <taxon>Enterococcaceae</taxon>
        <taxon>Enterococcus</taxon>
    </lineage>
</organism>
<dbReference type="InterPro" id="IPR001296">
    <property type="entry name" value="Glyco_trans_1"/>
</dbReference>
<evidence type="ECO:0000313" key="4">
    <source>
        <dbReference type="Proteomes" id="UP000664360"/>
    </source>
</evidence>